<organism evidence="3 4">
    <name type="scientific">Larkinella knui</name>
    <dbReference type="NCBI Taxonomy" id="2025310"/>
    <lineage>
        <taxon>Bacteria</taxon>
        <taxon>Pseudomonadati</taxon>
        <taxon>Bacteroidota</taxon>
        <taxon>Cytophagia</taxon>
        <taxon>Cytophagales</taxon>
        <taxon>Spirosomataceae</taxon>
        <taxon>Larkinella</taxon>
    </lineage>
</organism>
<feature type="transmembrane region" description="Helical" evidence="1">
    <location>
        <begin position="164"/>
        <end position="184"/>
    </location>
</feature>
<reference evidence="3 4" key="1">
    <citation type="submission" date="2018-11" db="EMBL/GenBank/DDBJ databases">
        <authorList>
            <person name="Zhou Z."/>
            <person name="Wang G."/>
        </authorList>
    </citation>
    <scope>NUCLEOTIDE SEQUENCE [LARGE SCALE GENOMIC DNA]</scope>
    <source>
        <strain evidence="3 4">KCTC42998</strain>
    </source>
</reference>
<proteinExistence type="predicted"/>
<keyword evidence="4" id="KW-1185">Reference proteome</keyword>
<evidence type="ECO:0000256" key="2">
    <source>
        <dbReference type="SAM" id="SignalP"/>
    </source>
</evidence>
<evidence type="ECO:0000313" key="3">
    <source>
        <dbReference type="EMBL" id="RRB11692.1"/>
    </source>
</evidence>
<name>A0A3P1CEE9_9BACT</name>
<sequence length="386" mass="44462">MRIRFILFSLALTLWAVGSRAQGVGPNQQFFPVHDFRNDWLVYDQSYKSYVPFIDEQHALVSSVSFFLDIESNRRYNLLISTRQDGYLFIDAALKRKLIANEWLVLNLDSLYRAYRKPELFLTLHGSPGVDDKMVFIGHRKSAAQKDVVVTDTRLSILPRRLSVYTNFFTLCLLFIVAINAYLFNFHHRAFLRFFNLADLLSVTVRDELFLVNRPLSRTNLLFLMNLGFITAYLYLIIQSKNIDLFLSRALLLRGQGLLDLTITFFELSILAFLLLLAKYLFIVTIGGLYRLEEVVNLHFFKVIQSSLLFFTFGAISVATIAANSSMTGTWPSMWLIVPFVGFYIIRLALLYVVIANKAVIKNLYLFSYLCIVELIPLTIGVRFAL</sequence>
<keyword evidence="1" id="KW-0812">Transmembrane</keyword>
<evidence type="ECO:0000313" key="4">
    <source>
        <dbReference type="Proteomes" id="UP000274271"/>
    </source>
</evidence>
<protein>
    <submittedName>
        <fullName evidence="3">DUF4271 domain-containing protein</fullName>
    </submittedName>
</protein>
<gene>
    <name evidence="3" type="ORF">EHT87_24810</name>
</gene>
<evidence type="ECO:0000256" key="1">
    <source>
        <dbReference type="SAM" id="Phobius"/>
    </source>
</evidence>
<feature type="transmembrane region" description="Helical" evidence="1">
    <location>
        <begin position="334"/>
        <end position="354"/>
    </location>
</feature>
<keyword evidence="1" id="KW-0472">Membrane</keyword>
<dbReference type="Pfam" id="PF14093">
    <property type="entry name" value="DUF4271"/>
    <property type="match status" value="1"/>
</dbReference>
<dbReference type="InterPro" id="IPR025367">
    <property type="entry name" value="DUF4271"/>
</dbReference>
<dbReference type="RefSeq" id="WP_124909359.1">
    <property type="nucleotide sequence ID" value="NZ_RQJP01000005.1"/>
</dbReference>
<feature type="chain" id="PRO_5018281562" evidence="2">
    <location>
        <begin position="22"/>
        <end position="386"/>
    </location>
</feature>
<dbReference type="EMBL" id="RQJP01000005">
    <property type="protein sequence ID" value="RRB11692.1"/>
    <property type="molecule type" value="Genomic_DNA"/>
</dbReference>
<keyword evidence="1" id="KW-1133">Transmembrane helix</keyword>
<feature type="transmembrane region" description="Helical" evidence="1">
    <location>
        <begin position="303"/>
        <end position="322"/>
    </location>
</feature>
<dbReference type="Proteomes" id="UP000274271">
    <property type="component" value="Unassembled WGS sequence"/>
</dbReference>
<feature type="transmembrane region" description="Helical" evidence="1">
    <location>
        <begin position="258"/>
        <end position="282"/>
    </location>
</feature>
<dbReference type="AlphaFoldDB" id="A0A3P1CEE9"/>
<accession>A0A3P1CEE9</accession>
<feature type="transmembrane region" description="Helical" evidence="1">
    <location>
        <begin position="366"/>
        <end position="385"/>
    </location>
</feature>
<dbReference type="OrthoDB" id="975088at2"/>
<keyword evidence="2" id="KW-0732">Signal</keyword>
<feature type="signal peptide" evidence="2">
    <location>
        <begin position="1"/>
        <end position="21"/>
    </location>
</feature>
<feature type="transmembrane region" description="Helical" evidence="1">
    <location>
        <begin position="221"/>
        <end position="238"/>
    </location>
</feature>
<comment type="caution">
    <text evidence="3">The sequence shown here is derived from an EMBL/GenBank/DDBJ whole genome shotgun (WGS) entry which is preliminary data.</text>
</comment>